<accession>A0AAU9LUG3</accession>
<evidence type="ECO:0000313" key="2">
    <source>
        <dbReference type="EMBL" id="CAH1417197.1"/>
    </source>
</evidence>
<dbReference type="PANTHER" id="PTHR31973:SF188">
    <property type="entry name" value="POLYPROTEIN, PUTATIVE-RELATED"/>
    <property type="match status" value="1"/>
</dbReference>
<protein>
    <recommendedName>
        <fullName evidence="1">Transposase MuDR plant domain-containing protein</fullName>
    </recommendedName>
</protein>
<dbReference type="InterPro" id="IPR004332">
    <property type="entry name" value="Transposase_MuDR"/>
</dbReference>
<gene>
    <name evidence="2" type="ORF">LVIROSA_LOCUS4901</name>
</gene>
<reference evidence="2 3" key="1">
    <citation type="submission" date="2022-01" db="EMBL/GenBank/DDBJ databases">
        <authorList>
            <person name="Xiong W."/>
            <person name="Schranz E."/>
        </authorList>
    </citation>
    <scope>NUCLEOTIDE SEQUENCE [LARGE SCALE GENOMIC DNA]</scope>
</reference>
<sequence length="238" mass="28089">MYKEEKEVQIYATTEKFSENMFNPFNCQDKVTDEYDDENESDSTCSGEESYHIHHSSDNEYDLLNYDCETYERSKSSLIMKINSKFPNLNAFRRDLNHYALTNEFQYVIEKSNLTRLTACCEDKKCEWRIHDSLTQDDVALEVKKFLETQSCTQSNKVGNKHTTQGWIVDVVTDKLKSDGDVSPIGLKMWLMQSYNVDIPYMRVFRGKEQAYIDMYGKWDDSYTNIYGFKQELEKRNP</sequence>
<dbReference type="AlphaFoldDB" id="A0AAU9LUG3"/>
<feature type="domain" description="Transposase MuDR plant" evidence="1">
    <location>
        <begin position="80"/>
        <end position="142"/>
    </location>
</feature>
<dbReference type="PANTHER" id="PTHR31973">
    <property type="entry name" value="POLYPROTEIN, PUTATIVE-RELATED"/>
    <property type="match status" value="1"/>
</dbReference>
<name>A0AAU9LUG3_9ASTR</name>
<dbReference type="EMBL" id="CAKMRJ010000002">
    <property type="protein sequence ID" value="CAH1417197.1"/>
    <property type="molecule type" value="Genomic_DNA"/>
</dbReference>
<evidence type="ECO:0000259" key="1">
    <source>
        <dbReference type="Pfam" id="PF03108"/>
    </source>
</evidence>
<dbReference type="Proteomes" id="UP001157418">
    <property type="component" value="Unassembled WGS sequence"/>
</dbReference>
<dbReference type="Pfam" id="PF03108">
    <property type="entry name" value="DBD_Tnp_Mut"/>
    <property type="match status" value="1"/>
</dbReference>
<evidence type="ECO:0000313" key="3">
    <source>
        <dbReference type="Proteomes" id="UP001157418"/>
    </source>
</evidence>
<proteinExistence type="predicted"/>
<organism evidence="2 3">
    <name type="scientific">Lactuca virosa</name>
    <dbReference type="NCBI Taxonomy" id="75947"/>
    <lineage>
        <taxon>Eukaryota</taxon>
        <taxon>Viridiplantae</taxon>
        <taxon>Streptophyta</taxon>
        <taxon>Embryophyta</taxon>
        <taxon>Tracheophyta</taxon>
        <taxon>Spermatophyta</taxon>
        <taxon>Magnoliopsida</taxon>
        <taxon>eudicotyledons</taxon>
        <taxon>Gunneridae</taxon>
        <taxon>Pentapetalae</taxon>
        <taxon>asterids</taxon>
        <taxon>campanulids</taxon>
        <taxon>Asterales</taxon>
        <taxon>Asteraceae</taxon>
        <taxon>Cichorioideae</taxon>
        <taxon>Cichorieae</taxon>
        <taxon>Lactucinae</taxon>
        <taxon>Lactuca</taxon>
    </lineage>
</organism>
<comment type="caution">
    <text evidence="2">The sequence shown here is derived from an EMBL/GenBank/DDBJ whole genome shotgun (WGS) entry which is preliminary data.</text>
</comment>
<keyword evidence="3" id="KW-1185">Reference proteome</keyword>